<evidence type="ECO:0000259" key="1">
    <source>
        <dbReference type="PROSITE" id="PS51352"/>
    </source>
</evidence>
<dbReference type="OrthoDB" id="645652at2"/>
<name>A0A2K8Z5R0_9BACT</name>
<dbReference type="KEGG" id="spir:CWM47_26945"/>
<dbReference type="GO" id="GO:0016491">
    <property type="term" value="F:oxidoreductase activity"/>
    <property type="evidence" value="ECO:0007669"/>
    <property type="project" value="InterPro"/>
</dbReference>
<dbReference type="GO" id="GO:0016209">
    <property type="term" value="F:antioxidant activity"/>
    <property type="evidence" value="ECO:0007669"/>
    <property type="project" value="InterPro"/>
</dbReference>
<accession>A0A2K8Z5R0</accession>
<evidence type="ECO:0000313" key="2">
    <source>
        <dbReference type="EMBL" id="AUD05164.1"/>
    </source>
</evidence>
<dbReference type="Pfam" id="PF00578">
    <property type="entry name" value="AhpC-TSA"/>
    <property type="match status" value="1"/>
</dbReference>
<dbReference type="InterPro" id="IPR000866">
    <property type="entry name" value="AhpC/TSA"/>
</dbReference>
<evidence type="ECO:0000313" key="3">
    <source>
        <dbReference type="Proteomes" id="UP000232883"/>
    </source>
</evidence>
<keyword evidence="3" id="KW-1185">Reference proteome</keyword>
<gene>
    <name evidence="2" type="ORF">CWM47_26945</name>
</gene>
<dbReference type="Gene3D" id="3.40.30.10">
    <property type="entry name" value="Glutaredoxin"/>
    <property type="match status" value="1"/>
</dbReference>
<dbReference type="EMBL" id="CP025096">
    <property type="protein sequence ID" value="AUD05164.1"/>
    <property type="molecule type" value="Genomic_DNA"/>
</dbReference>
<dbReference type="InterPro" id="IPR013766">
    <property type="entry name" value="Thioredoxin_domain"/>
</dbReference>
<dbReference type="Proteomes" id="UP000232883">
    <property type="component" value="Chromosome"/>
</dbReference>
<dbReference type="RefSeq" id="WP_100991688.1">
    <property type="nucleotide sequence ID" value="NZ_CP025096.1"/>
</dbReference>
<dbReference type="PROSITE" id="PS51352">
    <property type="entry name" value="THIOREDOXIN_2"/>
    <property type="match status" value="1"/>
</dbReference>
<reference evidence="2 3" key="1">
    <citation type="submission" date="2017-11" db="EMBL/GenBank/DDBJ databases">
        <title>Taxonomic description and genome sequences of Spirosoma HA7 sp. nov., isolated from pollen microhabitat of Corylus avellana.</title>
        <authorList>
            <person name="Ambika Manirajan B."/>
            <person name="Suarez C."/>
            <person name="Ratering S."/>
            <person name="Geissler-Plaum R."/>
            <person name="Cardinale M."/>
            <person name="Sylvia S."/>
        </authorList>
    </citation>
    <scope>NUCLEOTIDE SEQUENCE [LARGE SCALE GENOMIC DNA]</scope>
    <source>
        <strain evidence="2 3">HA7</strain>
    </source>
</reference>
<proteinExistence type="predicted"/>
<dbReference type="AlphaFoldDB" id="A0A2K8Z5R0"/>
<protein>
    <submittedName>
        <fullName evidence="2">Alkyl hydroperoxide reductase</fullName>
    </submittedName>
</protein>
<dbReference type="InterPro" id="IPR036249">
    <property type="entry name" value="Thioredoxin-like_sf"/>
</dbReference>
<feature type="domain" description="Thioredoxin" evidence="1">
    <location>
        <begin position="29"/>
        <end position="201"/>
    </location>
</feature>
<sequence>MTLEFQNELGDIRSVSTQPRAKTTPVKPLLTGDLAPFFSITGAATNWRASVFGQKLPEGATSLLDLVSVRPLVVSFYCPCWGRYARPYLESLVRLNQTLIDVDAELVVFSNESPGILNRQVGGLDFRVAYDADSTVAQRFGVYNEDYPVWERVSGISEEAFTPALYVIGQDRRISYHFLDENFDRTLDTKAISDAVDTLNQVHHATY</sequence>
<organism evidence="2 3">
    <name type="scientific">Spirosoma pollinicola</name>
    <dbReference type="NCBI Taxonomy" id="2057025"/>
    <lineage>
        <taxon>Bacteria</taxon>
        <taxon>Pseudomonadati</taxon>
        <taxon>Bacteroidota</taxon>
        <taxon>Cytophagia</taxon>
        <taxon>Cytophagales</taxon>
        <taxon>Cytophagaceae</taxon>
        <taxon>Spirosoma</taxon>
    </lineage>
</organism>
<dbReference type="SUPFAM" id="SSF52833">
    <property type="entry name" value="Thioredoxin-like"/>
    <property type="match status" value="1"/>
</dbReference>